<evidence type="ECO:0000313" key="3">
    <source>
        <dbReference type="Proteomes" id="UP000002421"/>
    </source>
</evidence>
<dbReference type="Proteomes" id="UP000002421">
    <property type="component" value="Segment"/>
</dbReference>
<accession>B3FJ15</accession>
<dbReference type="RefSeq" id="YP_001956876.1">
    <property type="nucleotide sequence ID" value="NC_010821.1"/>
</dbReference>
<dbReference type="KEGG" id="vg:6372257"/>
<reference evidence="2 3" key="1">
    <citation type="journal article" date="2008" name="Virology">
        <title>Characterization of Pseudomonas chlororaphis myovirus 201varphi2-1 via genomic sequencing, mass spectrometry, and electron microscopy.</title>
        <authorList>
            <person name="Thomas J.A."/>
            <person name="Rolando M.R."/>
            <person name="Carroll C.A."/>
            <person name="Shen P.S."/>
            <person name="Belnap D.M."/>
            <person name="Weintraub S.T."/>
            <person name="Serwer P."/>
            <person name="Hardies S.C."/>
        </authorList>
    </citation>
    <scope>NUCLEOTIDE SEQUENCE</scope>
</reference>
<evidence type="ECO:0000313" key="2">
    <source>
        <dbReference type="EMBL" id="ABY62982.1"/>
    </source>
</evidence>
<organism evidence="2 3">
    <name type="scientific">Pseudomonas phage 201phi2-1</name>
    <name type="common">Pseudomonas chlororaphis phage 201phi2-1</name>
    <dbReference type="NCBI Taxonomy" id="198110"/>
    <lineage>
        <taxon>Viruses</taxon>
        <taxon>Duplodnaviria</taxon>
        <taxon>Heunggongvirae</taxon>
        <taxon>Uroviricota</taxon>
        <taxon>Caudoviricetes</taxon>
        <taxon>Chimalliviridae</taxon>
        <taxon>Serwervirus</taxon>
        <taxon>Serwervirus 201phi21</taxon>
    </lineage>
</organism>
<dbReference type="OrthoDB" id="13033at10239"/>
<protein>
    <submittedName>
        <fullName evidence="2">Virion structural protein</fullName>
    </submittedName>
</protein>
<dbReference type="EMBL" id="EU197055">
    <property type="protein sequence ID" value="ABY62982.1"/>
    <property type="molecule type" value="Genomic_DNA"/>
</dbReference>
<name>B3FJ15_BP201</name>
<organismHost>
    <name type="scientific">Pseudomonas chlororaphis</name>
    <dbReference type="NCBI Taxonomy" id="587753"/>
</organismHost>
<proteinExistence type="predicted"/>
<gene>
    <name evidence="2" type="ORF">201phi2-1p152</name>
</gene>
<keyword evidence="3" id="KW-1185">Reference proteome</keyword>
<sequence length="297" mass="34427">MSLLSFITDLPAVLERRQVMNVVDQLKLEYDDTISPILDDIRETFQGRPMKSMLNKRMDTTTRRFVSFNGDSLQLILKNLTNIRGYFELLERDVKSAFSVQFTNTNISFERANVLKFIEALAFYIRYARKYLLFLVAQESAAIGKATASKWSPAEIEWVNTYMDDFAALYQTMAIQPNEFKSRIQKSSSAVIEESTYQVAMQQLGAQKTDPLQMDGFSPRQNPFMLLGKFIAEMQITRYNEAKEEFYGLQLRLQELRDLQAGQPANPKVQQLIQSYEKRISEYEYEMKQIEEKAGLA</sequence>
<feature type="coiled-coil region" evidence="1">
    <location>
        <begin position="239"/>
        <end position="293"/>
    </location>
</feature>
<keyword evidence="1" id="KW-0175">Coiled coil</keyword>
<evidence type="ECO:0000256" key="1">
    <source>
        <dbReference type="SAM" id="Coils"/>
    </source>
</evidence>